<sequence length="162" mass="17960">MESDIGSQHQCDGVNVPELLDSVVETILRATAIIVLAAPSCGTRSTVTDDVAHRGVSLSNKSKTRSRFPPLGAWSRGMIFASHFRQERDIIVKGREFNSHSVQWFCSNGSDLCLRRGGRARRLLLSPRLVRSDSRSVYLSFMPFLKADGLLLYSSCSVVFIL</sequence>
<dbReference type="EMBL" id="JAHLJV010000002">
    <property type="protein sequence ID" value="KAK1599498.1"/>
    <property type="molecule type" value="Genomic_DNA"/>
</dbReference>
<evidence type="ECO:0000313" key="1">
    <source>
        <dbReference type="EMBL" id="KAK1599498.1"/>
    </source>
</evidence>
<organism evidence="1 2">
    <name type="scientific">Colletotrichum navitas</name>
    <dbReference type="NCBI Taxonomy" id="681940"/>
    <lineage>
        <taxon>Eukaryota</taxon>
        <taxon>Fungi</taxon>
        <taxon>Dikarya</taxon>
        <taxon>Ascomycota</taxon>
        <taxon>Pezizomycotina</taxon>
        <taxon>Sordariomycetes</taxon>
        <taxon>Hypocreomycetidae</taxon>
        <taxon>Glomerellales</taxon>
        <taxon>Glomerellaceae</taxon>
        <taxon>Colletotrichum</taxon>
        <taxon>Colletotrichum graminicola species complex</taxon>
    </lineage>
</organism>
<gene>
    <name evidence="1" type="ORF">LY79DRAFT_142672</name>
</gene>
<proteinExistence type="predicted"/>
<evidence type="ECO:0000313" key="2">
    <source>
        <dbReference type="Proteomes" id="UP001230504"/>
    </source>
</evidence>
<name>A0AAD8QB89_9PEZI</name>
<reference evidence="1" key="1">
    <citation type="submission" date="2021-06" db="EMBL/GenBank/DDBJ databases">
        <title>Comparative genomics, transcriptomics and evolutionary studies reveal genomic signatures of adaptation to plant cell wall in hemibiotrophic fungi.</title>
        <authorList>
            <consortium name="DOE Joint Genome Institute"/>
            <person name="Baroncelli R."/>
            <person name="Diaz J.F."/>
            <person name="Benocci T."/>
            <person name="Peng M."/>
            <person name="Battaglia E."/>
            <person name="Haridas S."/>
            <person name="Andreopoulos W."/>
            <person name="Labutti K."/>
            <person name="Pangilinan J."/>
            <person name="Floch G.L."/>
            <person name="Makela M.R."/>
            <person name="Henrissat B."/>
            <person name="Grigoriev I.V."/>
            <person name="Crouch J.A."/>
            <person name="De Vries R.P."/>
            <person name="Sukno S.A."/>
            <person name="Thon M.R."/>
        </authorList>
    </citation>
    <scope>NUCLEOTIDE SEQUENCE</scope>
    <source>
        <strain evidence="1">CBS 125086</strain>
    </source>
</reference>
<accession>A0AAD8QB89</accession>
<dbReference type="Proteomes" id="UP001230504">
    <property type="component" value="Unassembled WGS sequence"/>
</dbReference>
<dbReference type="AlphaFoldDB" id="A0AAD8QB89"/>
<keyword evidence="2" id="KW-1185">Reference proteome</keyword>
<dbReference type="GeneID" id="85435210"/>
<comment type="caution">
    <text evidence="1">The sequence shown here is derived from an EMBL/GenBank/DDBJ whole genome shotgun (WGS) entry which is preliminary data.</text>
</comment>
<protein>
    <submittedName>
        <fullName evidence="1">Uncharacterized protein</fullName>
    </submittedName>
</protein>
<dbReference type="RefSeq" id="XP_060420087.1">
    <property type="nucleotide sequence ID" value="XM_060550970.1"/>
</dbReference>